<name>W1XIY6_9ZZZZ</name>
<feature type="region of interest" description="Disordered" evidence="1">
    <location>
        <begin position="1"/>
        <end position="20"/>
    </location>
</feature>
<dbReference type="InterPro" id="IPR025394">
    <property type="entry name" value="DUF4127"/>
</dbReference>
<evidence type="ECO:0000313" key="2">
    <source>
        <dbReference type="EMBL" id="ETJ30101.1"/>
    </source>
</evidence>
<reference evidence="2" key="1">
    <citation type="submission" date="2013-12" db="EMBL/GenBank/DDBJ databases">
        <title>A Varibaculum cambriense genome reconstructed from a premature infant gut community with otherwise low bacterial novelty that shifts toward anaerobic metabolism during the third week of life.</title>
        <authorList>
            <person name="Brown C.T."/>
            <person name="Sharon I."/>
            <person name="Thomas B.C."/>
            <person name="Castelle C.J."/>
            <person name="Morowitz M.J."/>
            <person name="Banfield J.F."/>
        </authorList>
    </citation>
    <scope>NUCLEOTIDE SEQUENCE</scope>
</reference>
<proteinExistence type="predicted"/>
<feature type="non-terminal residue" evidence="2">
    <location>
        <position position="1"/>
    </location>
</feature>
<accession>W1XIY6</accession>
<sequence>RIIATSLGMRASDSYSNQEEPTYWSDYGRELHALGADLHRSLELDIPDQRAGPPSPSPVPAQVREGYGGRRLRNH</sequence>
<dbReference type="AlphaFoldDB" id="W1XIY6"/>
<evidence type="ECO:0000256" key="1">
    <source>
        <dbReference type="SAM" id="MobiDB-lite"/>
    </source>
</evidence>
<dbReference type="EMBL" id="AZMM01015377">
    <property type="protein sequence ID" value="ETJ30101.1"/>
    <property type="molecule type" value="Genomic_DNA"/>
</dbReference>
<dbReference type="Pfam" id="PF13552">
    <property type="entry name" value="DUF4127"/>
    <property type="match status" value="1"/>
</dbReference>
<feature type="non-terminal residue" evidence="2">
    <location>
        <position position="75"/>
    </location>
</feature>
<organism evidence="2">
    <name type="scientific">human gut metagenome</name>
    <dbReference type="NCBI Taxonomy" id="408170"/>
    <lineage>
        <taxon>unclassified sequences</taxon>
        <taxon>metagenomes</taxon>
        <taxon>organismal metagenomes</taxon>
    </lineage>
</organism>
<protein>
    <submittedName>
        <fullName evidence="2">Uncharacterized protein</fullName>
    </submittedName>
</protein>
<comment type="caution">
    <text evidence="2">The sequence shown here is derived from an EMBL/GenBank/DDBJ whole genome shotgun (WGS) entry which is preliminary data.</text>
</comment>
<feature type="region of interest" description="Disordered" evidence="1">
    <location>
        <begin position="43"/>
        <end position="75"/>
    </location>
</feature>
<gene>
    <name evidence="2" type="ORF">Q604_UNBC15377G0001</name>
</gene>